<evidence type="ECO:0000313" key="2">
    <source>
        <dbReference type="Proteomes" id="UP000075243"/>
    </source>
</evidence>
<organism evidence="1 2">
    <name type="scientific">Cajanus cajan</name>
    <name type="common">Pigeon pea</name>
    <name type="synonym">Cajanus indicus</name>
    <dbReference type="NCBI Taxonomy" id="3821"/>
    <lineage>
        <taxon>Eukaryota</taxon>
        <taxon>Viridiplantae</taxon>
        <taxon>Streptophyta</taxon>
        <taxon>Embryophyta</taxon>
        <taxon>Tracheophyta</taxon>
        <taxon>Spermatophyta</taxon>
        <taxon>Magnoliopsida</taxon>
        <taxon>eudicotyledons</taxon>
        <taxon>Gunneridae</taxon>
        <taxon>Pentapetalae</taxon>
        <taxon>rosids</taxon>
        <taxon>fabids</taxon>
        <taxon>Fabales</taxon>
        <taxon>Fabaceae</taxon>
        <taxon>Papilionoideae</taxon>
        <taxon>50 kb inversion clade</taxon>
        <taxon>NPAAA clade</taxon>
        <taxon>indigoferoid/millettioid clade</taxon>
        <taxon>Phaseoleae</taxon>
        <taxon>Cajanus</taxon>
    </lineage>
</organism>
<reference evidence="1" key="1">
    <citation type="journal article" date="2012" name="Nat. Biotechnol.">
        <title>Draft genome sequence of pigeonpea (Cajanus cajan), an orphan legume crop of resource-poor farmers.</title>
        <authorList>
            <person name="Varshney R.K."/>
            <person name="Chen W."/>
            <person name="Li Y."/>
            <person name="Bharti A.K."/>
            <person name="Saxena R.K."/>
            <person name="Schlueter J.A."/>
            <person name="Donoghue M.T."/>
            <person name="Azam S."/>
            <person name="Fan G."/>
            <person name="Whaley A.M."/>
            <person name="Farmer A.D."/>
            <person name="Sheridan J."/>
            <person name="Iwata A."/>
            <person name="Tuteja R."/>
            <person name="Penmetsa R.V."/>
            <person name="Wu W."/>
            <person name="Upadhyaya H.D."/>
            <person name="Yang S.P."/>
            <person name="Shah T."/>
            <person name="Saxena K.B."/>
            <person name="Michael T."/>
            <person name="McCombie W.R."/>
            <person name="Yang B."/>
            <person name="Zhang G."/>
            <person name="Yang H."/>
            <person name="Wang J."/>
            <person name="Spillane C."/>
            <person name="Cook D.R."/>
            <person name="May G.D."/>
            <person name="Xu X."/>
            <person name="Jackson S.A."/>
        </authorList>
    </citation>
    <scope>NUCLEOTIDE SEQUENCE [LARGE SCALE GENOMIC DNA]</scope>
</reference>
<gene>
    <name evidence="1" type="ORF">KK1_038176</name>
</gene>
<keyword evidence="2" id="KW-1185">Reference proteome</keyword>
<proteinExistence type="predicted"/>
<dbReference type="Gramene" id="C.cajan_37955.t">
    <property type="protein sequence ID" value="C.cajan_37955.t.cds1"/>
    <property type="gene ID" value="C.cajan_37955"/>
</dbReference>
<accession>A0A151RCY7</accession>
<dbReference type="AlphaFoldDB" id="A0A151RCY7"/>
<sequence length="66" mass="7772">WGFVAFLGTKDALHVELAVVILVTEYAYDVGWHNFRLECDSQLVLVAFRNVQIIPWTIRNRWKHCL</sequence>
<feature type="non-terminal residue" evidence="1">
    <location>
        <position position="1"/>
    </location>
</feature>
<dbReference type="Proteomes" id="UP000075243">
    <property type="component" value="Unassembled WGS sequence"/>
</dbReference>
<evidence type="ECO:0008006" key="3">
    <source>
        <dbReference type="Google" id="ProtNLM"/>
    </source>
</evidence>
<name>A0A151RCY7_CAJCA</name>
<dbReference type="EMBL" id="KQ483832">
    <property type="protein sequence ID" value="KYP40488.1"/>
    <property type="molecule type" value="Genomic_DNA"/>
</dbReference>
<protein>
    <recommendedName>
        <fullName evidence="3">RNase H type-1 domain-containing protein</fullName>
    </recommendedName>
</protein>
<evidence type="ECO:0000313" key="1">
    <source>
        <dbReference type="EMBL" id="KYP40488.1"/>
    </source>
</evidence>